<gene>
    <name evidence="2" type="ORF">PtA15_2A560</name>
</gene>
<organism evidence="2 3">
    <name type="scientific">Puccinia triticina</name>
    <dbReference type="NCBI Taxonomy" id="208348"/>
    <lineage>
        <taxon>Eukaryota</taxon>
        <taxon>Fungi</taxon>
        <taxon>Dikarya</taxon>
        <taxon>Basidiomycota</taxon>
        <taxon>Pucciniomycotina</taxon>
        <taxon>Pucciniomycetes</taxon>
        <taxon>Pucciniales</taxon>
        <taxon>Pucciniaceae</taxon>
        <taxon>Puccinia</taxon>
    </lineage>
</organism>
<evidence type="ECO:0000313" key="2">
    <source>
        <dbReference type="EMBL" id="WAQ82243.1"/>
    </source>
</evidence>
<feature type="compositionally biased region" description="Basic and acidic residues" evidence="1">
    <location>
        <begin position="152"/>
        <end position="162"/>
    </location>
</feature>
<reference evidence="2" key="1">
    <citation type="submission" date="2022-10" db="EMBL/GenBank/DDBJ databases">
        <title>Puccinia triticina Genome sequencing and assembly.</title>
        <authorList>
            <person name="Li C."/>
        </authorList>
    </citation>
    <scope>NUCLEOTIDE SEQUENCE</scope>
    <source>
        <strain evidence="2">Pt15</strain>
    </source>
</reference>
<keyword evidence="3" id="KW-1185">Reference proteome</keyword>
<feature type="compositionally biased region" description="Acidic residues" evidence="1">
    <location>
        <begin position="196"/>
        <end position="205"/>
    </location>
</feature>
<evidence type="ECO:0008006" key="4">
    <source>
        <dbReference type="Google" id="ProtNLM"/>
    </source>
</evidence>
<feature type="region of interest" description="Disordered" evidence="1">
    <location>
        <begin position="331"/>
        <end position="361"/>
    </location>
</feature>
<evidence type="ECO:0000313" key="3">
    <source>
        <dbReference type="Proteomes" id="UP001164743"/>
    </source>
</evidence>
<feature type="compositionally biased region" description="Polar residues" evidence="1">
    <location>
        <begin position="53"/>
        <end position="62"/>
    </location>
</feature>
<dbReference type="RefSeq" id="XP_053017798.1">
    <property type="nucleotide sequence ID" value="XM_053166592.1"/>
</dbReference>
<feature type="region of interest" description="Disordered" evidence="1">
    <location>
        <begin position="53"/>
        <end position="233"/>
    </location>
</feature>
<dbReference type="Proteomes" id="UP001164743">
    <property type="component" value="Chromosome 2A"/>
</dbReference>
<dbReference type="EMBL" id="CP110422">
    <property type="protein sequence ID" value="WAQ82243.1"/>
    <property type="molecule type" value="Genomic_DNA"/>
</dbReference>
<feature type="region of interest" description="Disordered" evidence="1">
    <location>
        <begin position="247"/>
        <end position="279"/>
    </location>
</feature>
<accession>A0ABY7CCZ9</accession>
<name>A0ABY7CCZ9_9BASI</name>
<sequence length="361" mass="39175">MSVGFCGQIFNYGLRANAAKFDQSSSPQLLPQILPSSRTGVHAATLFELSPSNMARSVSPFASQKKGKRKSNPTLDSSSGAEADVPPHASNEQDENLNNPAGEPLDEGPHVQNSPPDQGSSTDGTAKDLAPESDSDEAPEVISTGAGKRQIKQREDEIDKFAKATARARRQANRARDEKLKKNSKARKTKIKTVDPEVDSDEPSSSDEAKEEAPASTKPVTAPIPTNTKKYLDPSLFSSASHILEKSKQESLARASEKSKLLNTRRKKQKKLQNQDWKDLGNNTTVVHLSQTDHLNPAPRPAAAANFVRNRLYPKSSRAGVKLPKATLAAKAEMGSRKSGIETTHSRRSLQPALVFSRPQD</sequence>
<dbReference type="GeneID" id="77807487"/>
<protein>
    <recommendedName>
        <fullName evidence="4">Ribosome biogenesis protein SLX9</fullName>
    </recommendedName>
</protein>
<proteinExistence type="predicted"/>
<feature type="compositionally biased region" description="Polar residues" evidence="1">
    <location>
        <begin position="111"/>
        <end position="124"/>
    </location>
</feature>
<feature type="compositionally biased region" description="Basic residues" evidence="1">
    <location>
        <begin position="182"/>
        <end position="191"/>
    </location>
</feature>
<feature type="compositionally biased region" description="Basic and acidic residues" evidence="1">
    <location>
        <begin position="247"/>
        <end position="260"/>
    </location>
</feature>
<evidence type="ECO:0000256" key="1">
    <source>
        <dbReference type="SAM" id="MobiDB-lite"/>
    </source>
</evidence>